<protein>
    <submittedName>
        <fullName evidence="2">Putative rhodanese-related sulfurtransferase</fullName>
    </submittedName>
</protein>
<feature type="domain" description="Rhodanese" evidence="1">
    <location>
        <begin position="33"/>
        <end position="121"/>
    </location>
</feature>
<dbReference type="OrthoDB" id="9800872at2"/>
<name>A0A151B4W4_9CLOT</name>
<sequence length="125" mass="14359">MQKFDELLRELDLNFFGSGKHKMTIEKAMELKKEDKVFILDVRSKQENDYLKFEFATNIPTSEIPDRVQEIPKDKTVAIFCTGATRATIVYTYLKVAGYEDVKIITNNINDIAGLFKPGYVLKNS</sequence>
<proteinExistence type="predicted"/>
<dbReference type="EMBL" id="LTBA01000012">
    <property type="protein sequence ID" value="KYH34697.1"/>
    <property type="molecule type" value="Genomic_DNA"/>
</dbReference>
<dbReference type="STRING" id="1121338.CLTEP_14170"/>
<dbReference type="CDD" id="cd00158">
    <property type="entry name" value="RHOD"/>
    <property type="match status" value="1"/>
</dbReference>
<dbReference type="PATRIC" id="fig|1121338.3.peg.1451"/>
<evidence type="ECO:0000259" key="1">
    <source>
        <dbReference type="PROSITE" id="PS50206"/>
    </source>
</evidence>
<dbReference type="InterPro" id="IPR001763">
    <property type="entry name" value="Rhodanese-like_dom"/>
</dbReference>
<dbReference type="PANTHER" id="PTHR43031:SF16">
    <property type="entry name" value="OXIDOREDUCTASE"/>
    <property type="match status" value="1"/>
</dbReference>
<keyword evidence="3" id="KW-1185">Reference proteome</keyword>
<dbReference type="Gene3D" id="3.40.250.10">
    <property type="entry name" value="Rhodanese-like domain"/>
    <property type="match status" value="1"/>
</dbReference>
<dbReference type="InterPro" id="IPR050229">
    <property type="entry name" value="GlpE_sulfurtransferase"/>
</dbReference>
<keyword evidence="2" id="KW-0808">Transferase</keyword>
<dbReference type="Pfam" id="PF00581">
    <property type="entry name" value="Rhodanese"/>
    <property type="match status" value="1"/>
</dbReference>
<evidence type="ECO:0000313" key="2">
    <source>
        <dbReference type="EMBL" id="KYH34697.1"/>
    </source>
</evidence>
<dbReference type="GO" id="GO:0016740">
    <property type="term" value="F:transferase activity"/>
    <property type="evidence" value="ECO:0007669"/>
    <property type="project" value="UniProtKB-KW"/>
</dbReference>
<dbReference type="SMART" id="SM00450">
    <property type="entry name" value="RHOD"/>
    <property type="match status" value="1"/>
</dbReference>
<evidence type="ECO:0000313" key="3">
    <source>
        <dbReference type="Proteomes" id="UP000075531"/>
    </source>
</evidence>
<dbReference type="Proteomes" id="UP000075531">
    <property type="component" value="Unassembled WGS sequence"/>
</dbReference>
<accession>A0A151B4W4</accession>
<dbReference type="PROSITE" id="PS50206">
    <property type="entry name" value="RHODANESE_3"/>
    <property type="match status" value="1"/>
</dbReference>
<gene>
    <name evidence="2" type="ORF">CLTEP_14170</name>
</gene>
<comment type="caution">
    <text evidence="2">The sequence shown here is derived from an EMBL/GenBank/DDBJ whole genome shotgun (WGS) entry which is preliminary data.</text>
</comment>
<dbReference type="AlphaFoldDB" id="A0A151B4W4"/>
<dbReference type="InterPro" id="IPR036873">
    <property type="entry name" value="Rhodanese-like_dom_sf"/>
</dbReference>
<reference evidence="2 3" key="1">
    <citation type="submission" date="2016-02" db="EMBL/GenBank/DDBJ databases">
        <title>Genome sequence of Clostridium tepidiprofundi DSM 19306.</title>
        <authorList>
            <person name="Poehlein A."/>
            <person name="Daniel R."/>
        </authorList>
    </citation>
    <scope>NUCLEOTIDE SEQUENCE [LARGE SCALE GENOMIC DNA]</scope>
    <source>
        <strain evidence="2 3">DSM 19306</strain>
    </source>
</reference>
<dbReference type="RefSeq" id="WP_066824580.1">
    <property type="nucleotide sequence ID" value="NZ_LTBA01000012.1"/>
</dbReference>
<organism evidence="2 3">
    <name type="scientific">Clostridium tepidiprofundi DSM 19306</name>
    <dbReference type="NCBI Taxonomy" id="1121338"/>
    <lineage>
        <taxon>Bacteria</taxon>
        <taxon>Bacillati</taxon>
        <taxon>Bacillota</taxon>
        <taxon>Clostridia</taxon>
        <taxon>Eubacteriales</taxon>
        <taxon>Clostridiaceae</taxon>
        <taxon>Clostridium</taxon>
    </lineage>
</organism>
<dbReference type="PANTHER" id="PTHR43031">
    <property type="entry name" value="FAD-DEPENDENT OXIDOREDUCTASE"/>
    <property type="match status" value="1"/>
</dbReference>
<dbReference type="SUPFAM" id="SSF52821">
    <property type="entry name" value="Rhodanese/Cell cycle control phosphatase"/>
    <property type="match status" value="1"/>
</dbReference>